<evidence type="ECO:0000313" key="2">
    <source>
        <dbReference type="EMBL" id="CAA2959173.1"/>
    </source>
</evidence>
<sequence>MSAAQLLRILQTSSGDVKYETCVFDTDEPKVIMKENRNGILCRYDSFGKEADTWIFTTRENFQFDNDREGATDPLASDMKDREKLPNSPELECSLKAKDLIRTNEIESKSSDVSSVAASDLSETDTNVYTDKNITECELSELVISCKEVNYHIVKDICIDEWIPKEETMAGGGVAGSCLENTEDAAVNECGMKEEEDGKSLVPVKPKFASKISFDKDTTGECDPKDSIQVGVTTVGAPGKVECDISEGSFVNNMLPVQEFGTRSFLRSFLNSLNSEEKEAAKPLDQQIPSREANKKVQSGNLSYNSKMESESIKFNFNSPKPAAACSMNESIETVNEQSVESEDNHLDASPVQCAIPKDSVGNAREQHLKDDNYDNSSSTCSRCNMGIENVKQFLDHDDRSDNQSLGQVLFTGRKDKITRNAHDQALETINTSKHGDGNLKAQWDNGEASFSAGDHVTYSGPTPFSGNLSVRADSSAATSTRSFAFPVLQYEWNNSPVRMAKADRRHFRKHKDWRSGLLCCRF</sequence>
<feature type="region of interest" description="Disordered" evidence="1">
    <location>
        <begin position="278"/>
        <end position="300"/>
    </location>
</feature>
<organism evidence="2 3">
    <name type="scientific">Olea europaea subsp. europaea</name>
    <dbReference type="NCBI Taxonomy" id="158383"/>
    <lineage>
        <taxon>Eukaryota</taxon>
        <taxon>Viridiplantae</taxon>
        <taxon>Streptophyta</taxon>
        <taxon>Embryophyta</taxon>
        <taxon>Tracheophyta</taxon>
        <taxon>Spermatophyta</taxon>
        <taxon>Magnoliopsida</taxon>
        <taxon>eudicotyledons</taxon>
        <taxon>Gunneridae</taxon>
        <taxon>Pentapetalae</taxon>
        <taxon>asterids</taxon>
        <taxon>lamiids</taxon>
        <taxon>Lamiales</taxon>
        <taxon>Oleaceae</taxon>
        <taxon>Oleeae</taxon>
        <taxon>Olea</taxon>
    </lineage>
</organism>
<dbReference type="Proteomes" id="UP000594638">
    <property type="component" value="Unassembled WGS sequence"/>
</dbReference>
<dbReference type="PANTHER" id="PTHR33914:SF2">
    <property type="entry name" value="OS02G0582100 PROTEIN"/>
    <property type="match status" value="1"/>
</dbReference>
<accession>A0A8S0PZR6</accession>
<dbReference type="AlphaFoldDB" id="A0A8S0PZR6"/>
<dbReference type="GO" id="GO:0009786">
    <property type="term" value="P:regulation of asymmetric cell division"/>
    <property type="evidence" value="ECO:0007669"/>
    <property type="project" value="InterPro"/>
</dbReference>
<proteinExistence type="predicted"/>
<protein>
    <submittedName>
        <fullName evidence="2">Uncharacterized protein</fullName>
    </submittedName>
</protein>
<reference evidence="2 3" key="1">
    <citation type="submission" date="2019-12" db="EMBL/GenBank/DDBJ databases">
        <authorList>
            <person name="Alioto T."/>
            <person name="Alioto T."/>
            <person name="Gomez Garrido J."/>
        </authorList>
    </citation>
    <scope>NUCLEOTIDE SEQUENCE [LARGE SCALE GENOMIC DNA]</scope>
</reference>
<feature type="region of interest" description="Disordered" evidence="1">
    <location>
        <begin position="67"/>
        <end position="86"/>
    </location>
</feature>
<dbReference type="EMBL" id="CACTIH010000309">
    <property type="protein sequence ID" value="CAA2959173.1"/>
    <property type="molecule type" value="Genomic_DNA"/>
</dbReference>
<name>A0A8S0PZR6_OLEEU</name>
<keyword evidence="3" id="KW-1185">Reference proteome</keyword>
<evidence type="ECO:0000313" key="3">
    <source>
        <dbReference type="Proteomes" id="UP000594638"/>
    </source>
</evidence>
<dbReference type="PANTHER" id="PTHR33914">
    <property type="entry name" value="18S PRE-RIBOSOMAL ASSEMBLY PROTEIN GAR2-LIKE PROTEIN"/>
    <property type="match status" value="1"/>
</dbReference>
<gene>
    <name evidence="2" type="ORF">OLEA9_A075446</name>
</gene>
<dbReference type="InterPro" id="IPR040378">
    <property type="entry name" value="BASL"/>
</dbReference>
<dbReference type="OrthoDB" id="1911032at2759"/>
<evidence type="ECO:0000256" key="1">
    <source>
        <dbReference type="SAM" id="MobiDB-lite"/>
    </source>
</evidence>
<comment type="caution">
    <text evidence="2">The sequence shown here is derived from an EMBL/GenBank/DDBJ whole genome shotgun (WGS) entry which is preliminary data.</text>
</comment>
<dbReference type="Gramene" id="OE9A075446T2">
    <property type="protein sequence ID" value="OE9A075446C2"/>
    <property type="gene ID" value="OE9A075446"/>
</dbReference>